<reference evidence="1 2" key="1">
    <citation type="journal article" date="2012" name="Nature">
        <title>Repeated polyploidization of Gossypium genomes and the evolution of spinnable cotton fibres.</title>
        <authorList>
            <person name="Paterson A.H."/>
            <person name="Wendel J.F."/>
            <person name="Gundlach H."/>
            <person name="Guo H."/>
            <person name="Jenkins J."/>
            <person name="Jin D."/>
            <person name="Llewellyn D."/>
            <person name="Showmaker K.C."/>
            <person name="Shu S."/>
            <person name="Udall J."/>
            <person name="Yoo M.J."/>
            <person name="Byers R."/>
            <person name="Chen W."/>
            <person name="Doron-Faigenboim A."/>
            <person name="Duke M.V."/>
            <person name="Gong L."/>
            <person name="Grimwood J."/>
            <person name="Grover C."/>
            <person name="Grupp K."/>
            <person name="Hu G."/>
            <person name="Lee T.H."/>
            <person name="Li J."/>
            <person name="Lin L."/>
            <person name="Liu T."/>
            <person name="Marler B.S."/>
            <person name="Page J.T."/>
            <person name="Roberts A.W."/>
            <person name="Romanel E."/>
            <person name="Sanders W.S."/>
            <person name="Szadkowski E."/>
            <person name="Tan X."/>
            <person name="Tang H."/>
            <person name="Xu C."/>
            <person name="Wang J."/>
            <person name="Wang Z."/>
            <person name="Zhang D."/>
            <person name="Zhang L."/>
            <person name="Ashrafi H."/>
            <person name="Bedon F."/>
            <person name="Bowers J.E."/>
            <person name="Brubaker C.L."/>
            <person name="Chee P.W."/>
            <person name="Das S."/>
            <person name="Gingle A.R."/>
            <person name="Haigler C.H."/>
            <person name="Harker D."/>
            <person name="Hoffmann L.V."/>
            <person name="Hovav R."/>
            <person name="Jones D.C."/>
            <person name="Lemke C."/>
            <person name="Mansoor S."/>
            <person name="ur Rahman M."/>
            <person name="Rainville L.N."/>
            <person name="Rambani A."/>
            <person name="Reddy U.K."/>
            <person name="Rong J.K."/>
            <person name="Saranga Y."/>
            <person name="Scheffler B.E."/>
            <person name="Scheffler J.A."/>
            <person name="Stelly D.M."/>
            <person name="Triplett B.A."/>
            <person name="Van Deynze A."/>
            <person name="Vaslin M.F."/>
            <person name="Waghmare V.N."/>
            <person name="Walford S.A."/>
            <person name="Wright R.J."/>
            <person name="Zaki E.A."/>
            <person name="Zhang T."/>
            <person name="Dennis E.S."/>
            <person name="Mayer K.F."/>
            <person name="Peterson D.G."/>
            <person name="Rokhsar D.S."/>
            <person name="Wang X."/>
            <person name="Schmutz J."/>
        </authorList>
    </citation>
    <scope>NUCLEOTIDE SEQUENCE [LARGE SCALE GENOMIC DNA]</scope>
</reference>
<organism evidence="1 2">
    <name type="scientific">Gossypium raimondii</name>
    <name type="common">Peruvian cotton</name>
    <name type="synonym">Gossypium klotzschianum subsp. raimondii</name>
    <dbReference type="NCBI Taxonomy" id="29730"/>
    <lineage>
        <taxon>Eukaryota</taxon>
        <taxon>Viridiplantae</taxon>
        <taxon>Streptophyta</taxon>
        <taxon>Embryophyta</taxon>
        <taxon>Tracheophyta</taxon>
        <taxon>Spermatophyta</taxon>
        <taxon>Magnoliopsida</taxon>
        <taxon>eudicotyledons</taxon>
        <taxon>Gunneridae</taxon>
        <taxon>Pentapetalae</taxon>
        <taxon>rosids</taxon>
        <taxon>malvids</taxon>
        <taxon>Malvales</taxon>
        <taxon>Malvaceae</taxon>
        <taxon>Malvoideae</taxon>
        <taxon>Gossypium</taxon>
    </lineage>
</organism>
<gene>
    <name evidence="1" type="ORF">B456_002G157900</name>
</gene>
<dbReference type="Gramene" id="KJB15052">
    <property type="protein sequence ID" value="KJB15052"/>
    <property type="gene ID" value="B456_002G157900"/>
</dbReference>
<evidence type="ECO:0000313" key="1">
    <source>
        <dbReference type="EMBL" id="KJB15052.1"/>
    </source>
</evidence>
<dbReference type="EMBL" id="CM001741">
    <property type="protein sequence ID" value="KJB15052.1"/>
    <property type="molecule type" value="Genomic_DNA"/>
</dbReference>
<evidence type="ECO:0000313" key="2">
    <source>
        <dbReference type="Proteomes" id="UP000032304"/>
    </source>
</evidence>
<dbReference type="Proteomes" id="UP000032304">
    <property type="component" value="Chromosome 2"/>
</dbReference>
<dbReference type="AlphaFoldDB" id="A0A0D2MBM2"/>
<proteinExistence type="predicted"/>
<sequence length="67" mass="7498">MFYPAVAFHTIVVFHTAASTPLQPSLVQSDASSTSRPMCPSVRTRIPQQQVCRLLCHTPSCTIRRLR</sequence>
<name>A0A0D2MBM2_GOSRA</name>
<dbReference type="OMA" id="HTIVVFH"/>
<accession>A0A0D2MBM2</accession>
<keyword evidence="2" id="KW-1185">Reference proteome</keyword>
<protein>
    <submittedName>
        <fullName evidence="1">Uncharacterized protein</fullName>
    </submittedName>
</protein>